<evidence type="ECO:0000313" key="13">
    <source>
        <dbReference type="EMBL" id="QHI72249.1"/>
    </source>
</evidence>
<dbReference type="InterPro" id="IPR003594">
    <property type="entry name" value="HATPase_dom"/>
</dbReference>
<dbReference type="InterPro" id="IPR003661">
    <property type="entry name" value="HisK_dim/P_dom"/>
</dbReference>
<dbReference type="Pfam" id="PF02518">
    <property type="entry name" value="HATPase_c"/>
    <property type="match status" value="1"/>
</dbReference>
<dbReference type="EC" id="2.7.13.3" evidence="3"/>
<dbReference type="InterPro" id="IPR050398">
    <property type="entry name" value="HssS/ArlS-like"/>
</dbReference>
<dbReference type="GO" id="GO:0005886">
    <property type="term" value="C:plasma membrane"/>
    <property type="evidence" value="ECO:0007669"/>
    <property type="project" value="TreeGrafter"/>
</dbReference>
<keyword evidence="6 11" id="KW-0812">Transmembrane</keyword>
<evidence type="ECO:0000256" key="4">
    <source>
        <dbReference type="ARBA" id="ARBA00022553"/>
    </source>
</evidence>
<evidence type="ECO:0000256" key="7">
    <source>
        <dbReference type="ARBA" id="ARBA00022777"/>
    </source>
</evidence>
<dbReference type="InterPro" id="IPR036890">
    <property type="entry name" value="HATPase_C_sf"/>
</dbReference>
<dbReference type="Gene3D" id="6.10.340.10">
    <property type="match status" value="1"/>
</dbReference>
<keyword evidence="7" id="KW-0418">Kinase</keyword>
<keyword evidence="8 11" id="KW-1133">Transmembrane helix</keyword>
<comment type="subcellular location">
    <subcellularLocation>
        <location evidence="2">Membrane</location>
        <topology evidence="2">Multi-pass membrane protein</topology>
    </subcellularLocation>
</comment>
<gene>
    <name evidence="13" type="ORF">Ami3637_07390</name>
</gene>
<dbReference type="SMART" id="SM00388">
    <property type="entry name" value="HisKA"/>
    <property type="match status" value="1"/>
</dbReference>
<dbReference type="AlphaFoldDB" id="A0A6P1MC19"/>
<dbReference type="EMBL" id="CP047591">
    <property type="protein sequence ID" value="QHI72249.1"/>
    <property type="molecule type" value="Genomic_DNA"/>
</dbReference>
<dbReference type="SMART" id="SM00387">
    <property type="entry name" value="HATPase_c"/>
    <property type="match status" value="1"/>
</dbReference>
<dbReference type="SUPFAM" id="SSF55874">
    <property type="entry name" value="ATPase domain of HSP90 chaperone/DNA topoisomerase II/histidine kinase"/>
    <property type="match status" value="1"/>
</dbReference>
<evidence type="ECO:0000256" key="2">
    <source>
        <dbReference type="ARBA" id="ARBA00004141"/>
    </source>
</evidence>
<keyword evidence="9" id="KW-0902">Two-component regulatory system</keyword>
<evidence type="ECO:0000256" key="11">
    <source>
        <dbReference type="SAM" id="Phobius"/>
    </source>
</evidence>
<dbReference type="Gene3D" id="3.30.565.10">
    <property type="entry name" value="Histidine kinase-like ATPase, C-terminal domain"/>
    <property type="match status" value="1"/>
</dbReference>
<dbReference type="SUPFAM" id="SSF47384">
    <property type="entry name" value="Homodimeric domain of signal transducing histidine kinase"/>
    <property type="match status" value="1"/>
</dbReference>
<name>A0A6P1MC19_9FIRM</name>
<organism evidence="13 14">
    <name type="scientific">Aminipila terrae</name>
    <dbReference type="NCBI Taxonomy" id="2697030"/>
    <lineage>
        <taxon>Bacteria</taxon>
        <taxon>Bacillati</taxon>
        <taxon>Bacillota</taxon>
        <taxon>Clostridia</taxon>
        <taxon>Peptostreptococcales</taxon>
        <taxon>Anaerovoracaceae</taxon>
        <taxon>Aminipila</taxon>
    </lineage>
</organism>
<dbReference type="RefSeq" id="WP_162362018.1">
    <property type="nucleotide sequence ID" value="NZ_CP047591.1"/>
</dbReference>
<evidence type="ECO:0000313" key="14">
    <source>
        <dbReference type="Proteomes" id="UP000463883"/>
    </source>
</evidence>
<protein>
    <recommendedName>
        <fullName evidence="3">histidine kinase</fullName>
        <ecNumber evidence="3">2.7.13.3</ecNumber>
    </recommendedName>
</protein>
<sequence>MSKSEPFDEKLIPFTCTYGLFDHDKKYLSGNLDEESKKDAVIYLKNPKSAEKQYFCVERKNGYCIVNYDVKAHFASHFWHKLFPNLEAIILISFIIFFITILILSSLSFGKKLKKELRPLLEQVEQIQKRELSFEIKYSKVKEFNDVIFSLDHMKTALSQSLKKQWEAEQERKFHIAALAHDIKTPLTIIKGNAELIKEENVLSEIYHHADSINKSSDKIERYINLLIEVTKNNTVLVTKPETMNLQEFINKIIAESENLCKAENIILLYEKVEFNVVIKFDKDLLLRAVLNIVKNAIEHSFSGSKINLYFSCSDDEFCVKIEDFGTGFTEEALKNAKEQFYTEKKQRAEEHYGLGLYIADSVAKSNGGTLELYNKSGQPGAVVRLTIPIDRLKK</sequence>
<keyword evidence="4" id="KW-0597">Phosphoprotein</keyword>
<evidence type="ECO:0000256" key="5">
    <source>
        <dbReference type="ARBA" id="ARBA00022679"/>
    </source>
</evidence>
<evidence type="ECO:0000256" key="3">
    <source>
        <dbReference type="ARBA" id="ARBA00012438"/>
    </source>
</evidence>
<dbReference type="PANTHER" id="PTHR45528">
    <property type="entry name" value="SENSOR HISTIDINE KINASE CPXA"/>
    <property type="match status" value="1"/>
</dbReference>
<dbReference type="KEGG" id="amic:Ami3637_07390"/>
<dbReference type="PROSITE" id="PS50109">
    <property type="entry name" value="HIS_KIN"/>
    <property type="match status" value="1"/>
</dbReference>
<dbReference type="InterPro" id="IPR036097">
    <property type="entry name" value="HisK_dim/P_sf"/>
</dbReference>
<dbReference type="CDD" id="cd00082">
    <property type="entry name" value="HisKA"/>
    <property type="match status" value="1"/>
</dbReference>
<proteinExistence type="predicted"/>
<dbReference type="GO" id="GO:0000155">
    <property type="term" value="F:phosphorelay sensor kinase activity"/>
    <property type="evidence" value="ECO:0007669"/>
    <property type="project" value="InterPro"/>
</dbReference>
<evidence type="ECO:0000256" key="6">
    <source>
        <dbReference type="ARBA" id="ARBA00022692"/>
    </source>
</evidence>
<comment type="catalytic activity">
    <reaction evidence="1">
        <text>ATP + protein L-histidine = ADP + protein N-phospho-L-histidine.</text>
        <dbReference type="EC" id="2.7.13.3"/>
    </reaction>
</comment>
<feature type="domain" description="Histidine kinase" evidence="12">
    <location>
        <begin position="178"/>
        <end position="392"/>
    </location>
</feature>
<evidence type="ECO:0000256" key="8">
    <source>
        <dbReference type="ARBA" id="ARBA00022989"/>
    </source>
</evidence>
<keyword evidence="10 11" id="KW-0472">Membrane</keyword>
<keyword evidence="5" id="KW-0808">Transferase</keyword>
<dbReference type="PANTHER" id="PTHR45528:SF8">
    <property type="entry name" value="HISTIDINE KINASE"/>
    <property type="match status" value="1"/>
</dbReference>
<dbReference type="Proteomes" id="UP000463883">
    <property type="component" value="Chromosome"/>
</dbReference>
<feature type="transmembrane region" description="Helical" evidence="11">
    <location>
        <begin position="88"/>
        <end position="109"/>
    </location>
</feature>
<evidence type="ECO:0000256" key="9">
    <source>
        <dbReference type="ARBA" id="ARBA00023012"/>
    </source>
</evidence>
<dbReference type="Pfam" id="PF00512">
    <property type="entry name" value="HisKA"/>
    <property type="match status" value="1"/>
</dbReference>
<keyword evidence="14" id="KW-1185">Reference proteome</keyword>
<evidence type="ECO:0000256" key="1">
    <source>
        <dbReference type="ARBA" id="ARBA00000085"/>
    </source>
</evidence>
<reference evidence="13 14" key="1">
    <citation type="submission" date="2020-01" db="EMBL/GenBank/DDBJ databases">
        <title>Genomic analysis of Aminipila sp. CBA3637.</title>
        <authorList>
            <person name="Kim Y.B."/>
            <person name="Roh S.W."/>
        </authorList>
    </citation>
    <scope>NUCLEOTIDE SEQUENCE [LARGE SCALE GENOMIC DNA]</scope>
    <source>
        <strain evidence="13 14">CBA3637</strain>
    </source>
</reference>
<accession>A0A6P1MC19</accession>
<dbReference type="InterPro" id="IPR005467">
    <property type="entry name" value="His_kinase_dom"/>
</dbReference>
<evidence type="ECO:0000259" key="12">
    <source>
        <dbReference type="PROSITE" id="PS50109"/>
    </source>
</evidence>
<dbReference type="Gene3D" id="1.10.287.130">
    <property type="match status" value="1"/>
</dbReference>
<evidence type="ECO:0000256" key="10">
    <source>
        <dbReference type="ARBA" id="ARBA00023136"/>
    </source>
</evidence>